<reference evidence="7" key="1">
    <citation type="submission" date="2018-10" db="EMBL/GenBank/DDBJ databases">
        <title>FDA dAtabase for Regulatory Grade micrObial Sequences (FDA-ARGOS): Supporting development and validation of Infectious Disease Dx tests.</title>
        <authorList>
            <person name="Minogue T."/>
            <person name="Wolcott M."/>
            <person name="Wasieloski L."/>
            <person name="Aguilar W."/>
            <person name="Moore D."/>
            <person name="Tallon L."/>
            <person name="Sadzewicz L."/>
            <person name="Sengamalay N."/>
            <person name="Ott S."/>
            <person name="Godinez A."/>
            <person name="Nagaraj S."/>
            <person name="Vavikolanu K."/>
            <person name="Vyas G."/>
            <person name="Nadendla S."/>
            <person name="George J."/>
            <person name="Sichtig H."/>
        </authorList>
    </citation>
    <scope>NUCLEOTIDE SEQUENCE [LARGE SCALE GENOMIC DNA]</scope>
    <source>
        <strain evidence="7">FDAARGOS_343</strain>
    </source>
</reference>
<dbReference type="Proteomes" id="UP000319837">
    <property type="component" value="Unassembled WGS sequence"/>
</dbReference>
<dbReference type="InterPro" id="IPR009061">
    <property type="entry name" value="DNA-bd_dom_put_sf"/>
</dbReference>
<dbReference type="PANTHER" id="PTHR30204">
    <property type="entry name" value="REDOX-CYCLING DRUG-SENSING TRANSCRIPTIONAL ACTIVATOR SOXR"/>
    <property type="match status" value="1"/>
</dbReference>
<dbReference type="GO" id="GO:0003700">
    <property type="term" value="F:DNA-binding transcription factor activity"/>
    <property type="evidence" value="ECO:0007669"/>
    <property type="project" value="InterPro"/>
</dbReference>
<proteinExistence type="predicted"/>
<evidence type="ECO:0000256" key="2">
    <source>
        <dbReference type="ARBA" id="ARBA00023015"/>
    </source>
</evidence>
<comment type="caution">
    <text evidence="6">The sequence shown here is derived from an EMBL/GenBank/DDBJ whole genome shotgun (WGS) entry which is preliminary data.</text>
</comment>
<dbReference type="PROSITE" id="PS50937">
    <property type="entry name" value="HTH_MERR_2"/>
    <property type="match status" value="1"/>
</dbReference>
<name>A0A553STD1_NIACI</name>
<dbReference type="Gene3D" id="1.10.1660.10">
    <property type="match status" value="1"/>
</dbReference>
<evidence type="ECO:0000313" key="6">
    <source>
        <dbReference type="EMBL" id="TRZ40228.1"/>
    </source>
</evidence>
<sequence>MGLTISEVAEKTGIAPHTLRFYEKEGLVPTVNRDHNGIRIYEEYHLEWLSFMVCLRSTNMPLSEMKKYVELTQYGKESISERKEMMLKHKKKVEEQLQETYSYLEKINYKLAFYDIHEKDLKILPQ</sequence>
<dbReference type="SMART" id="SM00422">
    <property type="entry name" value="HTH_MERR"/>
    <property type="match status" value="1"/>
</dbReference>
<feature type="domain" description="HTH merR-type" evidence="5">
    <location>
        <begin position="1"/>
        <end position="71"/>
    </location>
</feature>
<dbReference type="RefSeq" id="WP_185763630.1">
    <property type="nucleotide sequence ID" value="NZ_RIBP01000001.1"/>
</dbReference>
<organism evidence="6 7">
    <name type="scientific">Niallia circulans</name>
    <name type="common">Bacillus circulans</name>
    <dbReference type="NCBI Taxonomy" id="1397"/>
    <lineage>
        <taxon>Bacteria</taxon>
        <taxon>Bacillati</taxon>
        <taxon>Bacillota</taxon>
        <taxon>Bacilli</taxon>
        <taxon>Bacillales</taxon>
        <taxon>Bacillaceae</taxon>
        <taxon>Niallia</taxon>
    </lineage>
</organism>
<keyword evidence="2" id="KW-0805">Transcription regulation</keyword>
<evidence type="ECO:0000259" key="5">
    <source>
        <dbReference type="PROSITE" id="PS50937"/>
    </source>
</evidence>
<dbReference type="CDD" id="cd01109">
    <property type="entry name" value="HTH_YyaN"/>
    <property type="match status" value="1"/>
</dbReference>
<dbReference type="PRINTS" id="PR00040">
    <property type="entry name" value="HTHMERR"/>
</dbReference>
<dbReference type="AlphaFoldDB" id="A0A553STD1"/>
<dbReference type="GO" id="GO:0003677">
    <property type="term" value="F:DNA binding"/>
    <property type="evidence" value="ECO:0007669"/>
    <property type="project" value="UniProtKB-KW"/>
</dbReference>
<accession>A0A553STD1</accession>
<dbReference type="EMBL" id="RIBP01000001">
    <property type="protein sequence ID" value="TRZ40228.1"/>
    <property type="molecule type" value="Genomic_DNA"/>
</dbReference>
<dbReference type="SUPFAM" id="SSF46955">
    <property type="entry name" value="Putative DNA-binding domain"/>
    <property type="match status" value="1"/>
</dbReference>
<evidence type="ECO:0000256" key="4">
    <source>
        <dbReference type="ARBA" id="ARBA00023163"/>
    </source>
</evidence>
<dbReference type="Pfam" id="PF13411">
    <property type="entry name" value="MerR_1"/>
    <property type="match status" value="1"/>
</dbReference>
<keyword evidence="1" id="KW-0678">Repressor</keyword>
<evidence type="ECO:0000256" key="1">
    <source>
        <dbReference type="ARBA" id="ARBA00022491"/>
    </source>
</evidence>
<keyword evidence="3" id="KW-0238">DNA-binding</keyword>
<dbReference type="InterPro" id="IPR000551">
    <property type="entry name" value="MerR-type_HTH_dom"/>
</dbReference>
<protein>
    <submittedName>
        <fullName evidence="6">MerR family transcriptional regulator</fullName>
    </submittedName>
</protein>
<dbReference type="InterPro" id="IPR047057">
    <property type="entry name" value="MerR_fam"/>
</dbReference>
<dbReference type="PROSITE" id="PS00552">
    <property type="entry name" value="HTH_MERR_1"/>
    <property type="match status" value="1"/>
</dbReference>
<dbReference type="PANTHER" id="PTHR30204:SF69">
    <property type="entry name" value="MERR-FAMILY TRANSCRIPTIONAL REGULATOR"/>
    <property type="match status" value="1"/>
</dbReference>
<gene>
    <name evidence="6" type="ORF">CEQ21_04620</name>
</gene>
<keyword evidence="4" id="KW-0804">Transcription</keyword>
<evidence type="ECO:0000256" key="3">
    <source>
        <dbReference type="ARBA" id="ARBA00023125"/>
    </source>
</evidence>
<evidence type="ECO:0000313" key="7">
    <source>
        <dbReference type="Proteomes" id="UP000319837"/>
    </source>
</evidence>